<dbReference type="Gene3D" id="3.40.50.1000">
    <property type="entry name" value="HAD superfamily/HAD-like"/>
    <property type="match status" value="1"/>
</dbReference>
<sequence>MADTKAIVFDLYGTLYDVHSVAQQCNVFYPGQGTKISEMWRQKQLEYTWLRSLMGQYISFEQATHDALVYTCNHLKLYLDEKTCEVLCEAYLNLSPYPEVPGTLQRLKDMDLPLAILSNGSAFSIDSVVKNSGLREYFSHLLSVESVGVFKPDQRVYTLACEALGLLPSQILFVSSNAWDASGARYFGFDVCWINRRDNTFDELGTSPSYVVGGLDGVPEIVRGSVSST</sequence>
<evidence type="ECO:0000313" key="5">
    <source>
        <dbReference type="Proteomes" id="UP000293398"/>
    </source>
</evidence>
<comment type="caution">
    <text evidence="4">The sequence shown here is derived from an EMBL/GenBank/DDBJ whole genome shotgun (WGS) entry which is preliminary data.</text>
</comment>
<dbReference type="PANTHER" id="PTHR43316">
    <property type="entry name" value="HYDROLASE, HALOACID DELAHOGENASE-RELATED"/>
    <property type="match status" value="1"/>
</dbReference>
<dbReference type="SFLD" id="SFLDS00003">
    <property type="entry name" value="Haloacid_Dehalogenase"/>
    <property type="match status" value="1"/>
</dbReference>
<dbReference type="SFLD" id="SFLDG01129">
    <property type="entry name" value="C1.5:_HAD__Beta-PGM__Phosphata"/>
    <property type="match status" value="1"/>
</dbReference>
<comment type="function">
    <text evidence="3">Catalyzes the hydrolytic dehalogenation of small (S)-2-haloalkanoic acids to yield the corresponding (R)-2-hydroxyalkanoic acids.</text>
</comment>
<organism evidence="4 5">
    <name type="scientific">Advenella incenata</name>
    <dbReference type="NCBI Taxonomy" id="267800"/>
    <lineage>
        <taxon>Bacteria</taxon>
        <taxon>Pseudomonadati</taxon>
        <taxon>Pseudomonadota</taxon>
        <taxon>Betaproteobacteria</taxon>
        <taxon>Burkholderiales</taxon>
        <taxon>Alcaligenaceae</taxon>
    </lineage>
</organism>
<evidence type="ECO:0000256" key="2">
    <source>
        <dbReference type="ARBA" id="ARBA00022801"/>
    </source>
</evidence>
<dbReference type="GO" id="GO:0018784">
    <property type="term" value="F:(S)-2-haloacid dehalogenase activity"/>
    <property type="evidence" value="ECO:0007669"/>
    <property type="project" value="UniProtKB-UniRule"/>
</dbReference>
<dbReference type="NCBIfam" id="TIGR01428">
    <property type="entry name" value="HAD_type_II"/>
    <property type="match status" value="1"/>
</dbReference>
<dbReference type="PRINTS" id="PR00413">
    <property type="entry name" value="HADHALOGNASE"/>
</dbReference>
<dbReference type="NCBIfam" id="TIGR01493">
    <property type="entry name" value="HAD-SF-IA-v2"/>
    <property type="match status" value="1"/>
</dbReference>
<dbReference type="InterPro" id="IPR023214">
    <property type="entry name" value="HAD_sf"/>
</dbReference>
<dbReference type="Gene3D" id="1.10.150.240">
    <property type="entry name" value="Putative phosphatase, domain 2"/>
    <property type="match status" value="1"/>
</dbReference>
<comment type="catalytic activity">
    <reaction evidence="3">
        <text>an (S)-2-haloacid + H2O = a (2R)-2-hydroxycarboxylate + a halide anion + H(+)</text>
        <dbReference type="Rhea" id="RHEA:11192"/>
        <dbReference type="ChEBI" id="CHEBI:15377"/>
        <dbReference type="ChEBI" id="CHEBI:15378"/>
        <dbReference type="ChEBI" id="CHEBI:16042"/>
        <dbReference type="ChEBI" id="CHEBI:58314"/>
        <dbReference type="ChEBI" id="CHEBI:137405"/>
        <dbReference type="EC" id="3.8.1.2"/>
    </reaction>
</comment>
<name>A0A4Q7VPD5_9BURK</name>
<accession>A0A4Q7VPD5</accession>
<evidence type="ECO:0000256" key="3">
    <source>
        <dbReference type="RuleBase" id="RU368077"/>
    </source>
</evidence>
<dbReference type="InterPro" id="IPR023198">
    <property type="entry name" value="PGP-like_dom2"/>
</dbReference>
<keyword evidence="5" id="KW-1185">Reference proteome</keyword>
<dbReference type="AlphaFoldDB" id="A0A4Q7VPD5"/>
<dbReference type="NCBIfam" id="TIGR01509">
    <property type="entry name" value="HAD-SF-IA-v3"/>
    <property type="match status" value="1"/>
</dbReference>
<dbReference type="PANTHER" id="PTHR43316:SF3">
    <property type="entry name" value="HALOACID DEHALOGENASE, TYPE II (AFU_ORTHOLOGUE AFUA_2G07750)-RELATED"/>
    <property type="match status" value="1"/>
</dbReference>
<gene>
    <name evidence="4" type="ORF">EV681_0062</name>
</gene>
<dbReference type="InterPro" id="IPR051540">
    <property type="entry name" value="S-2-haloacid_dehalogenase"/>
</dbReference>
<dbReference type="CDD" id="cd02588">
    <property type="entry name" value="HAD_L2-DEX"/>
    <property type="match status" value="1"/>
</dbReference>
<proteinExistence type="inferred from homology"/>
<dbReference type="InterPro" id="IPR036412">
    <property type="entry name" value="HAD-like_sf"/>
</dbReference>
<dbReference type="SUPFAM" id="SSF56784">
    <property type="entry name" value="HAD-like"/>
    <property type="match status" value="1"/>
</dbReference>
<evidence type="ECO:0000256" key="1">
    <source>
        <dbReference type="ARBA" id="ARBA00008106"/>
    </source>
</evidence>
<dbReference type="RefSeq" id="WP_130303011.1">
    <property type="nucleotide sequence ID" value="NZ_SHKO01000001.1"/>
</dbReference>
<keyword evidence="2 3" id="KW-0378">Hydrolase</keyword>
<dbReference type="Pfam" id="PF00702">
    <property type="entry name" value="Hydrolase"/>
    <property type="match status" value="1"/>
</dbReference>
<evidence type="ECO:0000313" key="4">
    <source>
        <dbReference type="EMBL" id="RZT98286.1"/>
    </source>
</evidence>
<protein>
    <recommendedName>
        <fullName evidence="3">(S)-2-haloacid dehalogenase</fullName>
        <ecNumber evidence="3">3.8.1.2</ecNumber>
    </recommendedName>
    <alternativeName>
        <fullName evidence="3">2-haloalkanoic acid dehalogenase</fullName>
    </alternativeName>
    <alternativeName>
        <fullName evidence="3">Halocarboxylic acid halidohydrolase</fullName>
    </alternativeName>
    <alternativeName>
        <fullName evidence="3">L-2-haloacid dehalogenase</fullName>
    </alternativeName>
</protein>
<dbReference type="SFLD" id="SFLDF00045">
    <property type="entry name" value="2-haloacid_dehalogenase"/>
    <property type="match status" value="1"/>
</dbReference>
<dbReference type="EC" id="3.8.1.2" evidence="3"/>
<dbReference type="OrthoDB" id="264363at2"/>
<dbReference type="InterPro" id="IPR006328">
    <property type="entry name" value="2-HAD"/>
</dbReference>
<dbReference type="SFLD" id="SFLDG01135">
    <property type="entry name" value="C1.5.6:_HAD__Beta-PGM__Phospha"/>
    <property type="match status" value="1"/>
</dbReference>
<dbReference type="InterPro" id="IPR006439">
    <property type="entry name" value="HAD-SF_hydro_IA"/>
</dbReference>
<comment type="similarity">
    <text evidence="1 3">Belongs to the HAD-like hydrolase superfamily. S-2-haloalkanoic acid dehalogenase family.</text>
</comment>
<reference evidence="4 5" key="1">
    <citation type="submission" date="2019-02" db="EMBL/GenBank/DDBJ databases">
        <title>Genomic Encyclopedia of Type Strains, Phase IV (KMG-IV): sequencing the most valuable type-strain genomes for metagenomic binning, comparative biology and taxonomic classification.</title>
        <authorList>
            <person name="Goeker M."/>
        </authorList>
    </citation>
    <scope>NUCLEOTIDE SEQUENCE [LARGE SCALE GENOMIC DNA]</scope>
    <source>
        <strain evidence="4 5">DSM 23814</strain>
    </source>
</reference>
<dbReference type="EMBL" id="SHKO01000001">
    <property type="protein sequence ID" value="RZT98286.1"/>
    <property type="molecule type" value="Genomic_DNA"/>
</dbReference>
<dbReference type="Proteomes" id="UP000293398">
    <property type="component" value="Unassembled WGS sequence"/>
</dbReference>